<protein>
    <submittedName>
        <fullName evidence="3">Phosphotransferase family protein</fullName>
    </submittedName>
</protein>
<dbReference type="InterPro" id="IPR002575">
    <property type="entry name" value="Aminoglycoside_PTrfase"/>
</dbReference>
<dbReference type="PANTHER" id="PTHR40086:SF1">
    <property type="entry name" value="CELL CYCLE REGULATOR CCRZ"/>
    <property type="match status" value="1"/>
</dbReference>
<organism evidence="3">
    <name type="scientific">Dolosigranulum savutiense</name>
    <dbReference type="NCBI Taxonomy" id="3110288"/>
    <lineage>
        <taxon>Bacteria</taxon>
        <taxon>Bacillati</taxon>
        <taxon>Bacillota</taxon>
        <taxon>Bacilli</taxon>
        <taxon>Lactobacillales</taxon>
        <taxon>Carnobacteriaceae</taxon>
        <taxon>Dolosigranulum</taxon>
    </lineage>
</organism>
<evidence type="ECO:0000259" key="1">
    <source>
        <dbReference type="Pfam" id="PF01636"/>
    </source>
</evidence>
<dbReference type="AlphaFoldDB" id="A0AB74TYF8"/>
<dbReference type="EMBL" id="CP142436">
    <property type="protein sequence ID" value="XBC51556.1"/>
    <property type="molecule type" value="Genomic_DNA"/>
</dbReference>
<evidence type="ECO:0000313" key="2">
    <source>
        <dbReference type="EMBL" id="XBC48751.1"/>
    </source>
</evidence>
<name>A0AB74TYF8_9LACT</name>
<dbReference type="EMBL" id="CP142434">
    <property type="protein sequence ID" value="XBC48751.1"/>
    <property type="molecule type" value="Genomic_DNA"/>
</dbReference>
<proteinExistence type="predicted"/>
<dbReference type="InterPro" id="IPR052077">
    <property type="entry name" value="CcrZ_PhaseVar_Mediator"/>
</dbReference>
<sequence>MSFEQETGWTLHPLNGETGQAYMGIKNEQKLFLKRNTSPFLAALSLEGISPKLVWTKRTSNGDILTAQKWCNGRTLYKKEMNMARVAHKLKGVHSSETLKKMLKRVGGQTYRPEDCLTDYFTGLPVDLRHHPTLAQAIRLLKKQLETLPVPSDYCVCHGDASHKNWLLSDEQELYLVDWDSVVLADPAFDIGQYMARYYPQIDTTQWLYAYDKQLTESFRKRIDWYRLMVSLFDIKAAYMSSRFHKMNEIIIQVDEWIKEIM</sequence>
<evidence type="ECO:0000313" key="3">
    <source>
        <dbReference type="EMBL" id="XBC51556.1"/>
    </source>
</evidence>
<gene>
    <name evidence="3" type="ORF">VUQ07_00315</name>
    <name evidence="2" type="ORF">VUQ09_04985</name>
</gene>
<dbReference type="InterPro" id="IPR011009">
    <property type="entry name" value="Kinase-like_dom_sf"/>
</dbReference>
<reference evidence="3" key="1">
    <citation type="submission" date="2023-12" db="EMBL/GenBank/DDBJ databases">
        <title>Dolosigranulum savutii sp. nov. isolated from human upper respiratory samples collected in Botswana.</title>
        <authorList>
            <person name="Kelly M.S."/>
        </authorList>
    </citation>
    <scope>NUCLEOTIDE SEQUENCE</scope>
    <source>
        <strain evidence="3">MSK211</strain>
        <strain evidence="2">MSK312</strain>
    </source>
</reference>
<dbReference type="SUPFAM" id="SSF56112">
    <property type="entry name" value="Protein kinase-like (PK-like)"/>
    <property type="match status" value="1"/>
</dbReference>
<feature type="domain" description="Aminoglycoside phosphotransferase" evidence="1">
    <location>
        <begin position="40"/>
        <end position="216"/>
    </location>
</feature>
<dbReference type="PANTHER" id="PTHR40086">
    <property type="entry name" value="PHOSPHOTRANSFERASE YTMP-RELATED"/>
    <property type="match status" value="1"/>
</dbReference>
<accession>A0AB74TYF8</accession>
<dbReference type="Pfam" id="PF01636">
    <property type="entry name" value="APH"/>
    <property type="match status" value="1"/>
</dbReference>
<dbReference type="RefSeq" id="WP_347298682.1">
    <property type="nucleotide sequence ID" value="NZ_CP142434.1"/>
</dbReference>
<dbReference type="Gene3D" id="3.90.1200.10">
    <property type="match status" value="1"/>
</dbReference>